<proteinExistence type="predicted"/>
<evidence type="ECO:0000256" key="1">
    <source>
        <dbReference type="SAM" id="MobiDB-lite"/>
    </source>
</evidence>
<reference evidence="2 3" key="1">
    <citation type="submission" date="2023-06" db="EMBL/GenBank/DDBJ databases">
        <title>Black Yeasts Isolated from many extreme environments.</title>
        <authorList>
            <person name="Coleine C."/>
            <person name="Stajich J.E."/>
            <person name="Selbmann L."/>
        </authorList>
    </citation>
    <scope>NUCLEOTIDE SEQUENCE [LARGE SCALE GENOMIC DNA]</scope>
    <source>
        <strain evidence="2 3">CCFEE 5887</strain>
    </source>
</reference>
<feature type="region of interest" description="Disordered" evidence="1">
    <location>
        <begin position="126"/>
        <end position="159"/>
    </location>
</feature>
<gene>
    <name evidence="2" type="ORF">LTR25_001574</name>
</gene>
<protein>
    <recommendedName>
        <fullName evidence="4">Roadblock/LAMTOR2 domain-containing protein</fullName>
    </recommendedName>
</protein>
<name>A0AAV9QHY2_9PEZI</name>
<evidence type="ECO:0000313" key="2">
    <source>
        <dbReference type="EMBL" id="KAK5543959.1"/>
    </source>
</evidence>
<dbReference type="EMBL" id="JAXLQG010000002">
    <property type="protein sequence ID" value="KAK5543959.1"/>
    <property type="molecule type" value="Genomic_DNA"/>
</dbReference>
<sequence>MAPPSRDNHNGPSVDAMLRGLTDRPNVQSTLILSRIDGSIIRATGLEPLEKQNNTSTEGSYRWVSARQDAQPEPEPEREAGTGPKELEAGDKAGPTEVLAATIFHFVNSATSLGLTLGSTSRSAASSEGTVAAGGYSSTAVASKGDGTEEESDSRSSEDEVQLLRLRTKHQEIIIFPDSNYICCVVQRAGKAGHTVGNRR</sequence>
<dbReference type="SUPFAM" id="SSF103196">
    <property type="entry name" value="Roadblock/LC7 domain"/>
    <property type="match status" value="1"/>
</dbReference>
<evidence type="ECO:0008006" key="4">
    <source>
        <dbReference type="Google" id="ProtNLM"/>
    </source>
</evidence>
<dbReference type="PANTHER" id="PTHR10779">
    <property type="entry name" value="DYNEIN LIGHT CHAIN ROADBLOCK"/>
    <property type="match status" value="1"/>
</dbReference>
<organism evidence="2 3">
    <name type="scientific">Vermiconidia calcicola</name>
    <dbReference type="NCBI Taxonomy" id="1690605"/>
    <lineage>
        <taxon>Eukaryota</taxon>
        <taxon>Fungi</taxon>
        <taxon>Dikarya</taxon>
        <taxon>Ascomycota</taxon>
        <taxon>Pezizomycotina</taxon>
        <taxon>Dothideomycetes</taxon>
        <taxon>Dothideomycetidae</taxon>
        <taxon>Mycosphaerellales</taxon>
        <taxon>Extremaceae</taxon>
        <taxon>Vermiconidia</taxon>
    </lineage>
</organism>
<dbReference type="Proteomes" id="UP001345827">
    <property type="component" value="Unassembled WGS sequence"/>
</dbReference>
<dbReference type="AlphaFoldDB" id="A0AAV9QHY2"/>
<comment type="caution">
    <text evidence="2">The sequence shown here is derived from an EMBL/GenBank/DDBJ whole genome shotgun (WGS) entry which is preliminary data.</text>
</comment>
<dbReference type="Gene3D" id="3.30.450.30">
    <property type="entry name" value="Dynein light chain 2a, cytoplasmic"/>
    <property type="match status" value="1"/>
</dbReference>
<evidence type="ECO:0000313" key="3">
    <source>
        <dbReference type="Proteomes" id="UP001345827"/>
    </source>
</evidence>
<feature type="compositionally biased region" description="Basic and acidic residues" evidence="1">
    <location>
        <begin position="75"/>
        <end position="91"/>
    </location>
</feature>
<feature type="region of interest" description="Disordered" evidence="1">
    <location>
        <begin position="47"/>
        <end position="91"/>
    </location>
</feature>
<accession>A0AAV9QHY2</accession>
<keyword evidence="3" id="KW-1185">Reference proteome</keyword>